<keyword evidence="2" id="KW-1185">Reference proteome</keyword>
<protein>
    <submittedName>
        <fullName evidence="1">Uncharacterized protein</fullName>
    </submittedName>
</protein>
<reference evidence="1 2" key="1">
    <citation type="submission" date="2023-06" db="EMBL/GenBank/DDBJ databases">
        <title>Cellulomonas sp. MW4 Whole genome sequence.</title>
        <authorList>
            <person name="Park S."/>
        </authorList>
    </citation>
    <scope>NUCLEOTIDE SEQUENCE [LARGE SCALE GENOMIC DNA]</scope>
    <source>
        <strain evidence="1 2">MW4</strain>
    </source>
</reference>
<sequence>MTEPPHGASDALGEILRLQQDFQARMVDETLRYLRRVQGMFEPHAPGTVLRPDAPAALAATAAPGGRASVRLDVENRQRVHTVLAATLTPLVGEDGTTWFADADVRPAFRLLAPAEQARVTLRLPVPADVPEGLYRGLVMLRGLHQGGVPLEVTVAVAS</sequence>
<name>A0ABT7SBI8_9CELL</name>
<evidence type="ECO:0000313" key="2">
    <source>
        <dbReference type="Proteomes" id="UP001529338"/>
    </source>
</evidence>
<evidence type="ECO:0000313" key="1">
    <source>
        <dbReference type="EMBL" id="MDM7853550.1"/>
    </source>
</evidence>
<dbReference type="RefSeq" id="WP_289453073.1">
    <property type="nucleotide sequence ID" value="NZ_JAUCGQ010000001.1"/>
</dbReference>
<accession>A0ABT7SBI8</accession>
<proteinExistence type="predicted"/>
<comment type="caution">
    <text evidence="1">The sequence shown here is derived from an EMBL/GenBank/DDBJ whole genome shotgun (WGS) entry which is preliminary data.</text>
</comment>
<dbReference type="EMBL" id="JAUCGQ010000001">
    <property type="protein sequence ID" value="MDM7853550.1"/>
    <property type="molecule type" value="Genomic_DNA"/>
</dbReference>
<gene>
    <name evidence="1" type="ORF">QRT04_01285</name>
</gene>
<dbReference type="Proteomes" id="UP001529338">
    <property type="component" value="Unassembled WGS sequence"/>
</dbReference>
<organism evidence="1 2">
    <name type="scientific">Cellulomonas alba</name>
    <dbReference type="NCBI Taxonomy" id="3053467"/>
    <lineage>
        <taxon>Bacteria</taxon>
        <taxon>Bacillati</taxon>
        <taxon>Actinomycetota</taxon>
        <taxon>Actinomycetes</taxon>
        <taxon>Micrococcales</taxon>
        <taxon>Cellulomonadaceae</taxon>
        <taxon>Cellulomonas</taxon>
    </lineage>
</organism>